<dbReference type="PANTHER" id="PTHR30105">
    <property type="entry name" value="UNCHARACTERIZED YIBQ-RELATED"/>
    <property type="match status" value="1"/>
</dbReference>
<comment type="caution">
    <text evidence="2">The sequence shown here is derived from an EMBL/GenBank/DDBJ whole genome shotgun (WGS) entry which is preliminary data.</text>
</comment>
<evidence type="ECO:0000256" key="1">
    <source>
        <dbReference type="SAM" id="MobiDB-lite"/>
    </source>
</evidence>
<dbReference type="InterPro" id="IPR006837">
    <property type="entry name" value="Divergent_DAC"/>
</dbReference>
<proteinExistence type="predicted"/>
<dbReference type="AlphaFoldDB" id="A0A4R0P9F6"/>
<dbReference type="GO" id="GO:0005975">
    <property type="term" value="P:carbohydrate metabolic process"/>
    <property type="evidence" value="ECO:0007669"/>
    <property type="project" value="InterPro"/>
</dbReference>
<dbReference type="SUPFAM" id="SSF88713">
    <property type="entry name" value="Glycoside hydrolase/deacetylase"/>
    <property type="match status" value="1"/>
</dbReference>
<reference evidence="2 3" key="1">
    <citation type="journal article" date="2015" name="Antonie Van Leeuwenhoek">
        <title>Oricola cellulosilytica gen. nov., sp. nov., a cellulose-degrading bacterium of the family Phyllobacteriaceae isolated from surface seashore water, and emended descriptions of Mesorhizobium loti and Phyllobacterium myrsinacearum.</title>
        <authorList>
            <person name="Hameed A."/>
            <person name="Shahina M."/>
            <person name="Lai W.A."/>
            <person name="Lin S.Y."/>
            <person name="Young L.S."/>
            <person name="Liu Y.C."/>
            <person name="Hsu Y.H."/>
            <person name="Young C.C."/>
        </authorList>
    </citation>
    <scope>NUCLEOTIDE SEQUENCE [LARGE SCALE GENOMIC DNA]</scope>
    <source>
        <strain evidence="2 3">KCTC 52183</strain>
    </source>
</reference>
<organism evidence="2 3">
    <name type="scientific">Oricola cellulosilytica</name>
    <dbReference type="NCBI Taxonomy" id="1429082"/>
    <lineage>
        <taxon>Bacteria</taxon>
        <taxon>Pseudomonadati</taxon>
        <taxon>Pseudomonadota</taxon>
        <taxon>Alphaproteobacteria</taxon>
        <taxon>Hyphomicrobiales</taxon>
        <taxon>Ahrensiaceae</taxon>
        <taxon>Oricola</taxon>
    </lineage>
</organism>
<evidence type="ECO:0000313" key="2">
    <source>
        <dbReference type="EMBL" id="TCD13800.1"/>
    </source>
</evidence>
<keyword evidence="3" id="KW-1185">Reference proteome</keyword>
<feature type="region of interest" description="Disordered" evidence="1">
    <location>
        <begin position="98"/>
        <end position="121"/>
    </location>
</feature>
<evidence type="ECO:0000313" key="3">
    <source>
        <dbReference type="Proteomes" id="UP000291301"/>
    </source>
</evidence>
<feature type="region of interest" description="Disordered" evidence="1">
    <location>
        <begin position="1"/>
        <end position="27"/>
    </location>
</feature>
<name>A0A4R0P9F6_9HYPH</name>
<dbReference type="OrthoDB" id="9784811at2"/>
<sequence length="404" mass="42614">MVTDLNAPLGQPRRPDARVQKRKERHRVSGGWQGKALVACVFLGLAGLNVYSLATRDNLPETAAISIEAPAVADGETEMPDRTAAPSAGVEIVYGDGDTPASAEGATVPEDGAAPADGRLSEGGPKVIVIRDPSAASVGQPLQVAHLPDEEALEKSEWGDLPARTGDGRRPMDIYARPWSQAGGKRIAIVIGGMGVSQTGTQNALRELPPEVTLAFAPHGNSLGRWMRQARKKGHELLMQVPMEPFNYPQSDPGPETLTLAASAEENLAHLRWALGRMTNYTGVVNYLGGRFANDDGAITPVLREVADRGLLYLNDGTAGGERLRELAAAHDVPYVAGHVILDASRDPAAISAQLKQLEQTASTTGFAVGSGSAFETTVEIVASWANGAKKRGFELVGVSALAR</sequence>
<gene>
    <name evidence="2" type="ORF">E0D97_11910</name>
</gene>
<dbReference type="Pfam" id="PF04748">
    <property type="entry name" value="Polysacc_deac_2"/>
    <property type="match status" value="1"/>
</dbReference>
<dbReference type="PANTHER" id="PTHR30105:SF2">
    <property type="entry name" value="DIVERGENT POLYSACCHARIDE DEACETYLASE SUPERFAMILY"/>
    <property type="match status" value="1"/>
</dbReference>
<accession>A0A4R0P9F6</accession>
<dbReference type="CDD" id="cd10936">
    <property type="entry name" value="CE4_DAC2"/>
    <property type="match status" value="1"/>
</dbReference>
<dbReference type="Proteomes" id="UP000291301">
    <property type="component" value="Unassembled WGS sequence"/>
</dbReference>
<dbReference type="EMBL" id="SJST01000004">
    <property type="protein sequence ID" value="TCD13800.1"/>
    <property type="molecule type" value="Genomic_DNA"/>
</dbReference>
<dbReference type="InterPro" id="IPR011330">
    <property type="entry name" value="Glyco_hydro/deAcase_b/a-brl"/>
</dbReference>
<dbReference type="Gene3D" id="3.20.20.370">
    <property type="entry name" value="Glycoside hydrolase/deacetylase"/>
    <property type="match status" value="1"/>
</dbReference>
<protein>
    <submittedName>
        <fullName evidence="2">Divergent polysaccharide deacetylase family protein</fullName>
    </submittedName>
</protein>